<sequence>MPIHRICLRDCNLRYGQETSSKIHSREKREIVWPLILVLGSVS</sequence>
<name>A0A2P2NT15_RHIMU</name>
<reference evidence="1" key="1">
    <citation type="submission" date="2018-02" db="EMBL/GenBank/DDBJ databases">
        <title>Rhizophora mucronata_Transcriptome.</title>
        <authorList>
            <person name="Meera S.P."/>
            <person name="Sreeshan A."/>
            <person name="Augustine A."/>
        </authorList>
    </citation>
    <scope>NUCLEOTIDE SEQUENCE</scope>
    <source>
        <tissue evidence="1">Leaf</tissue>
    </source>
</reference>
<dbReference type="EMBL" id="GGEC01065099">
    <property type="protein sequence ID" value="MBX45583.1"/>
    <property type="molecule type" value="Transcribed_RNA"/>
</dbReference>
<accession>A0A2P2NT15</accession>
<proteinExistence type="predicted"/>
<organism evidence="1">
    <name type="scientific">Rhizophora mucronata</name>
    <name type="common">Asiatic mangrove</name>
    <dbReference type="NCBI Taxonomy" id="61149"/>
    <lineage>
        <taxon>Eukaryota</taxon>
        <taxon>Viridiplantae</taxon>
        <taxon>Streptophyta</taxon>
        <taxon>Embryophyta</taxon>
        <taxon>Tracheophyta</taxon>
        <taxon>Spermatophyta</taxon>
        <taxon>Magnoliopsida</taxon>
        <taxon>eudicotyledons</taxon>
        <taxon>Gunneridae</taxon>
        <taxon>Pentapetalae</taxon>
        <taxon>rosids</taxon>
        <taxon>fabids</taxon>
        <taxon>Malpighiales</taxon>
        <taxon>Rhizophoraceae</taxon>
        <taxon>Rhizophora</taxon>
    </lineage>
</organism>
<dbReference type="AlphaFoldDB" id="A0A2P2NT15"/>
<evidence type="ECO:0000313" key="1">
    <source>
        <dbReference type="EMBL" id="MBX45583.1"/>
    </source>
</evidence>
<protein>
    <submittedName>
        <fullName evidence="1">Uncharacterized protein</fullName>
    </submittedName>
</protein>